<proteinExistence type="predicted"/>
<dbReference type="Proteomes" id="UP001151760">
    <property type="component" value="Unassembled WGS sequence"/>
</dbReference>
<keyword evidence="2" id="KW-1185">Reference proteome</keyword>
<sequence>MLDTPYPMEVDTPYQTNDLDAFDSDCDEAPGAKAVLMANFSSYDSNVISEVPISEPNQDNSMLDNCVQEMYYSEQPTFDPASDIEITSDSNIISYYQYLKETESAAIQNTASTEHQNAVIVSVFEEINNRVAKCNAESIQNKNVNESLTAELER</sequence>
<comment type="caution">
    <text evidence="1">The sequence shown here is derived from an EMBL/GenBank/DDBJ whole genome shotgun (WGS) entry which is preliminary data.</text>
</comment>
<dbReference type="EMBL" id="BQNB010017521">
    <property type="protein sequence ID" value="GJT64170.1"/>
    <property type="molecule type" value="Genomic_DNA"/>
</dbReference>
<reference evidence="1" key="2">
    <citation type="submission" date="2022-01" db="EMBL/GenBank/DDBJ databases">
        <authorList>
            <person name="Yamashiro T."/>
            <person name="Shiraishi A."/>
            <person name="Satake H."/>
            <person name="Nakayama K."/>
        </authorList>
    </citation>
    <scope>NUCLEOTIDE SEQUENCE</scope>
</reference>
<name>A0ABQ5FMK1_9ASTR</name>
<reference evidence="1" key="1">
    <citation type="journal article" date="2022" name="Int. J. Mol. Sci.">
        <title>Draft Genome of Tanacetum Coccineum: Genomic Comparison of Closely Related Tanacetum-Family Plants.</title>
        <authorList>
            <person name="Yamashiro T."/>
            <person name="Shiraishi A."/>
            <person name="Nakayama K."/>
            <person name="Satake H."/>
        </authorList>
    </citation>
    <scope>NUCLEOTIDE SEQUENCE</scope>
</reference>
<organism evidence="1 2">
    <name type="scientific">Tanacetum coccineum</name>
    <dbReference type="NCBI Taxonomy" id="301880"/>
    <lineage>
        <taxon>Eukaryota</taxon>
        <taxon>Viridiplantae</taxon>
        <taxon>Streptophyta</taxon>
        <taxon>Embryophyta</taxon>
        <taxon>Tracheophyta</taxon>
        <taxon>Spermatophyta</taxon>
        <taxon>Magnoliopsida</taxon>
        <taxon>eudicotyledons</taxon>
        <taxon>Gunneridae</taxon>
        <taxon>Pentapetalae</taxon>
        <taxon>asterids</taxon>
        <taxon>campanulids</taxon>
        <taxon>Asterales</taxon>
        <taxon>Asteraceae</taxon>
        <taxon>Asteroideae</taxon>
        <taxon>Anthemideae</taxon>
        <taxon>Anthemidinae</taxon>
        <taxon>Tanacetum</taxon>
    </lineage>
</organism>
<evidence type="ECO:0000313" key="2">
    <source>
        <dbReference type="Proteomes" id="UP001151760"/>
    </source>
</evidence>
<evidence type="ECO:0000313" key="1">
    <source>
        <dbReference type="EMBL" id="GJT64170.1"/>
    </source>
</evidence>
<gene>
    <name evidence="1" type="ORF">Tco_1015650</name>
</gene>
<accession>A0ABQ5FMK1</accession>
<protein>
    <submittedName>
        <fullName evidence="1">Uncharacterized protein</fullName>
    </submittedName>
</protein>